<gene>
    <name evidence="1" type="ORF">E0493_06915</name>
</gene>
<dbReference type="InterPro" id="IPR050700">
    <property type="entry name" value="YIM1/Zinc_Alcohol_DH_Fams"/>
</dbReference>
<accession>A0A845BAH0</accession>
<evidence type="ECO:0008006" key="3">
    <source>
        <dbReference type="Google" id="ProtNLM"/>
    </source>
</evidence>
<evidence type="ECO:0000313" key="2">
    <source>
        <dbReference type="Proteomes" id="UP000460715"/>
    </source>
</evidence>
<dbReference type="PANTHER" id="PTHR11695">
    <property type="entry name" value="ALCOHOL DEHYDROGENASE RELATED"/>
    <property type="match status" value="1"/>
</dbReference>
<comment type="caution">
    <text evidence="1">The sequence shown here is derived from an EMBL/GenBank/DDBJ whole genome shotgun (WGS) entry which is preliminary data.</text>
</comment>
<protein>
    <recommendedName>
        <fullName evidence="3">Zinc-binding dehydrogenase</fullName>
    </recommendedName>
</protein>
<dbReference type="SUPFAM" id="SSF51735">
    <property type="entry name" value="NAD(P)-binding Rossmann-fold domains"/>
    <property type="match status" value="1"/>
</dbReference>
<dbReference type="Pfam" id="PF13602">
    <property type="entry name" value="ADH_zinc_N_2"/>
    <property type="match status" value="1"/>
</dbReference>
<reference evidence="1 2" key="1">
    <citation type="submission" date="2019-03" db="EMBL/GenBank/DDBJ databases">
        <title>Roseomonas sp. a novel Roseomonas species isolated from Sea whip Gorgonian.</title>
        <authorList>
            <person name="Li F."/>
            <person name="Pan X."/>
            <person name="Huang S."/>
            <person name="Li Z."/>
            <person name="Meng B."/>
        </authorList>
    </citation>
    <scope>NUCLEOTIDE SEQUENCE [LARGE SCALE GENOMIC DNA]</scope>
    <source>
        <strain evidence="1 2">M0104</strain>
    </source>
</reference>
<dbReference type="AlphaFoldDB" id="A0A845BAH0"/>
<dbReference type="InterPro" id="IPR036291">
    <property type="entry name" value="NAD(P)-bd_dom_sf"/>
</dbReference>
<sequence length="155" mass="16859">MPDAFFRQFAKAKGAWVATTVAGEDAAFARSLSADRVIDCKAQRFKEEVRDSDLVLDLMAGETQDRSWAVSKEGGRMVSTLAPPSEEKAHRHKVSGTNFMAQPNQAQLGGIGRVIDAGQVRGAVARSFPLSEVRAAQRQLENDHVRGTVMLTMAD</sequence>
<dbReference type="Proteomes" id="UP000460715">
    <property type="component" value="Unassembled WGS sequence"/>
</dbReference>
<keyword evidence="2" id="KW-1185">Reference proteome</keyword>
<evidence type="ECO:0000313" key="1">
    <source>
        <dbReference type="EMBL" id="MXP63084.1"/>
    </source>
</evidence>
<dbReference type="Gene3D" id="3.90.180.10">
    <property type="entry name" value="Medium-chain alcohol dehydrogenases, catalytic domain"/>
    <property type="match status" value="1"/>
</dbReference>
<proteinExistence type="predicted"/>
<organism evidence="1 2">
    <name type="scientific">Teichococcus coralli</name>
    <dbReference type="NCBI Taxonomy" id="2545983"/>
    <lineage>
        <taxon>Bacteria</taxon>
        <taxon>Pseudomonadati</taxon>
        <taxon>Pseudomonadota</taxon>
        <taxon>Alphaproteobacteria</taxon>
        <taxon>Acetobacterales</taxon>
        <taxon>Roseomonadaceae</taxon>
        <taxon>Roseomonas</taxon>
    </lineage>
</organism>
<dbReference type="PANTHER" id="PTHR11695:SF294">
    <property type="entry name" value="RETICULON-4-INTERACTING PROTEIN 1, MITOCHONDRIAL"/>
    <property type="match status" value="1"/>
</dbReference>
<name>A0A845BAH0_9PROT</name>
<dbReference type="EMBL" id="SNVJ01000004">
    <property type="protein sequence ID" value="MXP63084.1"/>
    <property type="molecule type" value="Genomic_DNA"/>
</dbReference>
<dbReference type="Gene3D" id="3.40.50.720">
    <property type="entry name" value="NAD(P)-binding Rossmann-like Domain"/>
    <property type="match status" value="1"/>
</dbReference>